<feature type="region of interest" description="Disordered" evidence="2">
    <location>
        <begin position="279"/>
        <end position="307"/>
    </location>
</feature>
<sequence>MIPNLPNLSVALDAARRGWPVFPLVPGAKVPAIEAWETAATTDEARLTRWWNWPGHARHGVAIACGPAGLVVIDLDQPKPGQTAPEAWQRPGITDGCDVFADLCADAGQPFPSDTYTVQTGRGGFHLYFTAPALDAGVQLRNTGGTRGRGLGWLVDTRAGGGYVVAAGSVVAGNRYTLVHDVAPAPLPSWLKHRLTAPTVVPSPARPAQVHTGRRSAYLDRAVTDECRHVVTADAGEHNSALFMAAQNLGRLVAGGALTEAEVYAALLDAEHRLAATCPEPHSETQAHKTITSGLRAGAKRPRKVAA</sequence>
<keyword evidence="1" id="KW-0378">Hydrolase</keyword>
<proteinExistence type="predicted"/>
<organism evidence="4">
    <name type="scientific">Kribbella sp. HUAS MG21</name>
    <dbReference type="NCBI Taxonomy" id="3160966"/>
    <lineage>
        <taxon>Bacteria</taxon>
        <taxon>Bacillati</taxon>
        <taxon>Actinomycetota</taxon>
        <taxon>Actinomycetes</taxon>
        <taxon>Propionibacteriales</taxon>
        <taxon>Kribbellaceae</taxon>
        <taxon>Kribbella</taxon>
    </lineage>
</organism>
<dbReference type="GO" id="GO:0016787">
    <property type="term" value="F:hydrolase activity"/>
    <property type="evidence" value="ECO:0007669"/>
    <property type="project" value="UniProtKB-KW"/>
</dbReference>
<accession>A0AAU7TIH4</accession>
<dbReference type="RefSeq" id="WP_350279305.1">
    <property type="nucleotide sequence ID" value="NZ_CP158165.1"/>
</dbReference>
<dbReference type="PANTHER" id="PTHR35372">
    <property type="entry name" value="ATP BINDING PROTEIN-RELATED"/>
    <property type="match status" value="1"/>
</dbReference>
<dbReference type="SUPFAM" id="SSF56747">
    <property type="entry name" value="Prim-pol domain"/>
    <property type="match status" value="1"/>
</dbReference>
<evidence type="ECO:0000313" key="4">
    <source>
        <dbReference type="EMBL" id="XBV26506.1"/>
    </source>
</evidence>
<dbReference type="PANTHER" id="PTHR35372:SF2">
    <property type="entry name" value="SF3 HELICASE DOMAIN-CONTAINING PROTEIN"/>
    <property type="match status" value="1"/>
</dbReference>
<dbReference type="Pfam" id="PF09250">
    <property type="entry name" value="Prim-Pol"/>
    <property type="match status" value="1"/>
</dbReference>
<dbReference type="InterPro" id="IPR015330">
    <property type="entry name" value="DNA_primase/pol_bifunc_N"/>
</dbReference>
<dbReference type="CDD" id="cd04859">
    <property type="entry name" value="Prim_Pol"/>
    <property type="match status" value="1"/>
</dbReference>
<evidence type="ECO:0000256" key="2">
    <source>
        <dbReference type="SAM" id="MobiDB-lite"/>
    </source>
</evidence>
<reference evidence="4" key="1">
    <citation type="submission" date="2024-06" db="EMBL/GenBank/DDBJ databases">
        <title>Kribbella sp. strain HUAS MG21 genome sequences.</title>
        <authorList>
            <person name="Mo P."/>
        </authorList>
    </citation>
    <scope>NUCLEOTIDE SEQUENCE</scope>
    <source>
        <strain evidence="4">HUAS MG21</strain>
    </source>
</reference>
<evidence type="ECO:0000259" key="3">
    <source>
        <dbReference type="SMART" id="SM00943"/>
    </source>
</evidence>
<dbReference type="InterPro" id="IPR051620">
    <property type="entry name" value="ORF904-like_C"/>
</dbReference>
<dbReference type="SMART" id="SM00943">
    <property type="entry name" value="Prim-Pol"/>
    <property type="match status" value="1"/>
</dbReference>
<gene>
    <name evidence="4" type="ORF">ABN611_08760</name>
</gene>
<protein>
    <submittedName>
        <fullName evidence="4">Bifunctional DNA primase/polymerase</fullName>
    </submittedName>
</protein>
<dbReference type="AlphaFoldDB" id="A0AAU7TIH4"/>
<feature type="domain" description="DNA primase/polymerase bifunctional N-terminal" evidence="3">
    <location>
        <begin position="11"/>
        <end position="191"/>
    </location>
</feature>
<dbReference type="EMBL" id="CP158165">
    <property type="protein sequence ID" value="XBV26506.1"/>
    <property type="molecule type" value="Genomic_DNA"/>
</dbReference>
<evidence type="ECO:0000256" key="1">
    <source>
        <dbReference type="ARBA" id="ARBA00022801"/>
    </source>
</evidence>
<name>A0AAU7TIH4_9ACTN</name>
<feature type="compositionally biased region" description="Basic residues" evidence="2">
    <location>
        <begin position="298"/>
        <end position="307"/>
    </location>
</feature>